<feature type="region of interest" description="Disordered" evidence="1">
    <location>
        <begin position="88"/>
        <end position="108"/>
    </location>
</feature>
<comment type="caution">
    <text evidence="3">The sequence shown here is derived from an EMBL/GenBank/DDBJ whole genome shotgun (WGS) entry which is preliminary data.</text>
</comment>
<reference evidence="3 4" key="1">
    <citation type="journal article" date="2014" name="Int. J. Syst. Evol. Microbiol.">
        <title>Complete genome sequence of Corynebacterium casei LMG S-19264T (=DSM 44701T), isolated from a smear-ripened cheese.</title>
        <authorList>
            <consortium name="US DOE Joint Genome Institute (JGI-PGF)"/>
            <person name="Walter F."/>
            <person name="Albersmeier A."/>
            <person name="Kalinowski J."/>
            <person name="Ruckert C."/>
        </authorList>
    </citation>
    <scope>NUCLEOTIDE SEQUENCE [LARGE SCALE GENOMIC DNA]</scope>
    <source>
        <strain evidence="3 4">CGMCC 1.12976</strain>
    </source>
</reference>
<keyword evidence="2" id="KW-1133">Transmembrane helix</keyword>
<gene>
    <name evidence="3" type="ORF">GCM10011399_32830</name>
</gene>
<keyword evidence="2" id="KW-0472">Membrane</keyword>
<feature type="transmembrane region" description="Helical" evidence="2">
    <location>
        <begin position="6"/>
        <end position="25"/>
    </location>
</feature>
<keyword evidence="4" id="KW-1185">Reference proteome</keyword>
<dbReference type="AlphaFoldDB" id="A0A917BE79"/>
<accession>A0A917BE79</accession>
<dbReference type="EMBL" id="BMGP01000006">
    <property type="protein sequence ID" value="GGF37312.1"/>
    <property type="molecule type" value="Genomic_DNA"/>
</dbReference>
<protein>
    <submittedName>
        <fullName evidence="3">Uncharacterized protein</fullName>
    </submittedName>
</protein>
<evidence type="ECO:0000313" key="3">
    <source>
        <dbReference type="EMBL" id="GGF37312.1"/>
    </source>
</evidence>
<organism evidence="3 4">
    <name type="scientific">Subtercola lobariae</name>
    <dbReference type="NCBI Taxonomy" id="1588641"/>
    <lineage>
        <taxon>Bacteria</taxon>
        <taxon>Bacillati</taxon>
        <taxon>Actinomycetota</taxon>
        <taxon>Actinomycetes</taxon>
        <taxon>Micrococcales</taxon>
        <taxon>Microbacteriaceae</taxon>
        <taxon>Subtercola</taxon>
    </lineage>
</organism>
<name>A0A917BE79_9MICO</name>
<sequence length="162" mass="16850">MLNTCIKGFFAAVGVVGVGVGLLWVPVPAAAPFDAAAEDVAPGVVDEFGADVTVLVGDAVTGAPVVTVVGLNRMKASSTITARSRTPITPRITSNGTFRGRGEGTGCGSGETGVLTRFSLRRSRPESAVVRRRTERCGCPGHISYNAFLLRRLSVGMGCRKE</sequence>
<keyword evidence="2" id="KW-0812">Transmembrane</keyword>
<evidence type="ECO:0000256" key="2">
    <source>
        <dbReference type="SAM" id="Phobius"/>
    </source>
</evidence>
<dbReference type="Proteomes" id="UP000598775">
    <property type="component" value="Unassembled WGS sequence"/>
</dbReference>
<evidence type="ECO:0000313" key="4">
    <source>
        <dbReference type="Proteomes" id="UP000598775"/>
    </source>
</evidence>
<proteinExistence type="predicted"/>
<evidence type="ECO:0000256" key="1">
    <source>
        <dbReference type="SAM" id="MobiDB-lite"/>
    </source>
</evidence>